<feature type="region of interest" description="Disordered" evidence="1">
    <location>
        <begin position="1"/>
        <end position="22"/>
    </location>
</feature>
<gene>
    <name evidence="2" type="ORF">ABK905_09920</name>
</gene>
<organism evidence="2">
    <name type="scientific">Acerihabitans sp. KWT182</name>
    <dbReference type="NCBI Taxonomy" id="3157919"/>
    <lineage>
        <taxon>Bacteria</taxon>
        <taxon>Pseudomonadati</taxon>
        <taxon>Pseudomonadota</taxon>
        <taxon>Gammaproteobacteria</taxon>
        <taxon>Enterobacterales</taxon>
        <taxon>Pectobacteriaceae</taxon>
        <taxon>Acerihabitans</taxon>
    </lineage>
</organism>
<evidence type="ECO:0000313" key="2">
    <source>
        <dbReference type="EMBL" id="XBS71232.1"/>
    </source>
</evidence>
<reference evidence="2" key="1">
    <citation type="submission" date="2024-06" db="EMBL/GenBank/DDBJ databases">
        <authorList>
            <person name="Coelho C."/>
            <person name="Bento M."/>
            <person name="Garcia E."/>
            <person name="Camelo A."/>
            <person name="Brandao I."/>
            <person name="Espirito Santo C."/>
            <person name="Trovao J."/>
            <person name="Verissimo A."/>
            <person name="Costa J."/>
            <person name="Tiago I."/>
        </authorList>
    </citation>
    <scope>NUCLEOTIDE SEQUENCE</scope>
    <source>
        <strain evidence="2">KWT182</strain>
    </source>
</reference>
<name>A0AAU7QF04_9GAMM</name>
<dbReference type="EMBL" id="CP157947">
    <property type="protein sequence ID" value="XBS71232.1"/>
    <property type="molecule type" value="Genomic_DNA"/>
</dbReference>
<sequence length="152" mass="16364">MQVHGRAKGYGGQTASYRRVPQEPDGQYVVPGAKQPGGQHDINRAVAHGYDPFPARHAETHAGIEQRSVKPNLAGDGKMRQIQGQGPLRHPVQCDMQPIPDNPAVMRVAQSPVIGQQSGNPGLARRQGAIADNALGPFQPGDFMGQHLRCPR</sequence>
<dbReference type="AlphaFoldDB" id="A0AAU7QF04"/>
<feature type="region of interest" description="Disordered" evidence="1">
    <location>
        <begin position="60"/>
        <end position="90"/>
    </location>
</feature>
<proteinExistence type="predicted"/>
<protein>
    <submittedName>
        <fullName evidence="2">Uncharacterized protein</fullName>
    </submittedName>
</protein>
<accession>A0AAU7QF04</accession>
<evidence type="ECO:0000256" key="1">
    <source>
        <dbReference type="SAM" id="MobiDB-lite"/>
    </source>
</evidence>